<dbReference type="PANTHER" id="PTHR34595:SF7">
    <property type="entry name" value="SLL1039 PROTEIN"/>
    <property type="match status" value="1"/>
</dbReference>
<feature type="compositionally biased region" description="Polar residues" evidence="1">
    <location>
        <begin position="335"/>
        <end position="344"/>
    </location>
</feature>
<dbReference type="Pfam" id="PF04168">
    <property type="entry name" value="Alpha-E"/>
    <property type="match status" value="1"/>
</dbReference>
<dbReference type="AlphaFoldDB" id="A0A371XBJ7"/>
<evidence type="ECO:0000256" key="1">
    <source>
        <dbReference type="SAM" id="MobiDB-lite"/>
    </source>
</evidence>
<dbReference type="Proteomes" id="UP000264310">
    <property type="component" value="Unassembled WGS sequence"/>
</dbReference>
<reference evidence="3 4" key="1">
    <citation type="submission" date="2018-08" db="EMBL/GenBank/DDBJ databases">
        <title>Fulvimarina sp. 85, whole genome shotgun sequence.</title>
        <authorList>
            <person name="Tuo L."/>
        </authorList>
    </citation>
    <scope>NUCLEOTIDE SEQUENCE [LARGE SCALE GENOMIC DNA]</scope>
    <source>
        <strain evidence="3 4">85</strain>
    </source>
</reference>
<evidence type="ECO:0000313" key="4">
    <source>
        <dbReference type="Proteomes" id="UP000264310"/>
    </source>
</evidence>
<feature type="region of interest" description="Disordered" evidence="1">
    <location>
        <begin position="322"/>
        <end position="344"/>
    </location>
</feature>
<keyword evidence="4" id="KW-1185">Reference proteome</keyword>
<dbReference type="RefSeq" id="WP_116681810.1">
    <property type="nucleotide sequence ID" value="NZ_QURL01000001.1"/>
</dbReference>
<evidence type="ECO:0000259" key="2">
    <source>
        <dbReference type="Pfam" id="PF04168"/>
    </source>
</evidence>
<dbReference type="InterPro" id="IPR051680">
    <property type="entry name" value="ATP-dep_Glu-Cys_Ligase-2"/>
</dbReference>
<dbReference type="OrthoDB" id="9803532at2"/>
<sequence>MALLGRTANGLFWMFRYIERAENMARLVDAGTRISMTNLAAETDEWESILVASGVADIYREKYGEIDEAKVIDFMIRDQDNPSSIRSSIDTARMNGRMVRTALTREVWEAVNDSYMTIKAALVSPVTSRSLPRILDLVKTRCAYIRGTFFGTMLRNEIFDFCRLGAYLERADNTARILDVKYWLLLPEHSSVGSALDNFQWVSILRSVSAHRSYAWEYDANYNGPDIIDFLMLNKRMPRSLGHCYNMMREAMSYLDQDVETRNPCVQRITQIHDRLSNVTVRQVLDNGLHEFLESFIIENNNVAGEIAKHYRFYPDLLPANQSETQSQTQQQTTDAGSMQTQSG</sequence>
<feature type="compositionally biased region" description="Low complexity" evidence="1">
    <location>
        <begin position="322"/>
        <end position="334"/>
    </location>
</feature>
<dbReference type="PANTHER" id="PTHR34595">
    <property type="entry name" value="BLR5612 PROTEIN"/>
    <property type="match status" value="1"/>
</dbReference>
<dbReference type="InterPro" id="IPR007296">
    <property type="entry name" value="DUF403"/>
</dbReference>
<protein>
    <submittedName>
        <fullName evidence="3">Alpha-E domain-containing protein</fullName>
    </submittedName>
</protein>
<accession>A0A371XBJ7</accession>
<name>A0A371XBJ7_9HYPH</name>
<gene>
    <name evidence="3" type="ORF">DYI37_02070</name>
</gene>
<feature type="domain" description="DUF403" evidence="2">
    <location>
        <begin position="3"/>
        <end position="311"/>
    </location>
</feature>
<comment type="caution">
    <text evidence="3">The sequence shown here is derived from an EMBL/GenBank/DDBJ whole genome shotgun (WGS) entry which is preliminary data.</text>
</comment>
<proteinExistence type="predicted"/>
<organism evidence="3 4">
    <name type="scientific">Fulvimarina endophytica</name>
    <dbReference type="NCBI Taxonomy" id="2293836"/>
    <lineage>
        <taxon>Bacteria</taxon>
        <taxon>Pseudomonadati</taxon>
        <taxon>Pseudomonadota</taxon>
        <taxon>Alphaproteobacteria</taxon>
        <taxon>Hyphomicrobiales</taxon>
        <taxon>Aurantimonadaceae</taxon>
        <taxon>Fulvimarina</taxon>
    </lineage>
</organism>
<dbReference type="EMBL" id="QURL01000001">
    <property type="protein sequence ID" value="RFC66561.1"/>
    <property type="molecule type" value="Genomic_DNA"/>
</dbReference>
<evidence type="ECO:0000313" key="3">
    <source>
        <dbReference type="EMBL" id="RFC66561.1"/>
    </source>
</evidence>